<organism evidence="1 2">
    <name type="scientific">Saguinus oedipus</name>
    <name type="common">Cotton-top tamarin</name>
    <name type="synonym">Oedipomidas oedipus</name>
    <dbReference type="NCBI Taxonomy" id="9490"/>
    <lineage>
        <taxon>Eukaryota</taxon>
        <taxon>Metazoa</taxon>
        <taxon>Chordata</taxon>
        <taxon>Craniata</taxon>
        <taxon>Vertebrata</taxon>
        <taxon>Euteleostomi</taxon>
        <taxon>Mammalia</taxon>
        <taxon>Eutheria</taxon>
        <taxon>Euarchontoglires</taxon>
        <taxon>Primates</taxon>
        <taxon>Haplorrhini</taxon>
        <taxon>Platyrrhini</taxon>
        <taxon>Cebidae</taxon>
        <taxon>Callitrichinae</taxon>
        <taxon>Saguinus</taxon>
    </lineage>
</organism>
<comment type="caution">
    <text evidence="1">The sequence shown here is derived from an EMBL/GenBank/DDBJ whole genome shotgun (WGS) entry which is preliminary data.</text>
</comment>
<dbReference type="SUPFAM" id="SSF53649">
    <property type="entry name" value="Alkaline phosphatase-like"/>
    <property type="match status" value="1"/>
</dbReference>
<evidence type="ECO:0000313" key="1">
    <source>
        <dbReference type="EMBL" id="KAK2081884.1"/>
    </source>
</evidence>
<sequence length="156" mass="17303">KWHLGLNCESAGNHHCHHPLHHGFDYFYGMPLSMMGNCTHWELLEKSVDLEQKLNFLFQLLALVMLTLAAGKLMQLISVSWMPVIWSALICLPPHNLLFCGCSNCACRLLSDEKPHHHGAAHAFPKSHTPYSAGGRVLSQKAIIKGSAFSNHLALG</sequence>
<protein>
    <submittedName>
        <fullName evidence="1">Uncharacterized protein</fullName>
    </submittedName>
</protein>
<gene>
    <name evidence="1" type="ORF">P7K49_039945</name>
</gene>
<accession>A0ABQ9TAW5</accession>
<name>A0ABQ9TAW5_SAGOE</name>
<reference evidence="1 2" key="1">
    <citation type="submission" date="2023-05" db="EMBL/GenBank/DDBJ databases">
        <title>B98-5 Cell Line De Novo Hybrid Assembly: An Optical Mapping Approach.</title>
        <authorList>
            <person name="Kananen K."/>
            <person name="Auerbach J.A."/>
            <person name="Kautto E."/>
            <person name="Blachly J.S."/>
        </authorList>
    </citation>
    <scope>NUCLEOTIDE SEQUENCE [LARGE SCALE GENOMIC DNA]</scope>
    <source>
        <strain evidence="1">B95-8</strain>
        <tissue evidence="1">Cell line</tissue>
    </source>
</reference>
<dbReference type="EMBL" id="JASSZA010000051">
    <property type="protein sequence ID" value="KAK2081884.1"/>
    <property type="molecule type" value="Genomic_DNA"/>
</dbReference>
<dbReference type="InterPro" id="IPR017850">
    <property type="entry name" value="Alkaline_phosphatase_core_sf"/>
</dbReference>
<evidence type="ECO:0000313" key="2">
    <source>
        <dbReference type="Proteomes" id="UP001266305"/>
    </source>
</evidence>
<feature type="non-terminal residue" evidence="1">
    <location>
        <position position="1"/>
    </location>
</feature>
<dbReference type="Gene3D" id="1.10.287.550">
    <property type="entry name" value="Helix hairpin bin"/>
    <property type="match status" value="1"/>
</dbReference>
<proteinExistence type="predicted"/>
<dbReference type="Gene3D" id="3.40.720.10">
    <property type="entry name" value="Alkaline Phosphatase, subunit A"/>
    <property type="match status" value="1"/>
</dbReference>
<dbReference type="Proteomes" id="UP001266305">
    <property type="component" value="Unassembled WGS sequence"/>
</dbReference>
<keyword evidence="2" id="KW-1185">Reference proteome</keyword>